<protein>
    <submittedName>
        <fullName evidence="1">Uncharacterized protein</fullName>
    </submittedName>
</protein>
<dbReference type="STRING" id="1178516.AWR27_17465"/>
<name>A0A1P9X018_9BACT</name>
<reference evidence="1 2" key="1">
    <citation type="submission" date="2016-01" db="EMBL/GenBank/DDBJ databases">
        <authorList>
            <person name="Oliw E.H."/>
        </authorList>
    </citation>
    <scope>NUCLEOTIDE SEQUENCE [LARGE SCALE GENOMIC DNA]</scope>
    <source>
        <strain evidence="1 2">DY10</strain>
    </source>
</reference>
<dbReference type="Proteomes" id="UP000187941">
    <property type="component" value="Chromosome"/>
</dbReference>
<organism evidence="1 2">
    <name type="scientific">Spirosoma montaniterrae</name>
    <dbReference type="NCBI Taxonomy" id="1178516"/>
    <lineage>
        <taxon>Bacteria</taxon>
        <taxon>Pseudomonadati</taxon>
        <taxon>Bacteroidota</taxon>
        <taxon>Cytophagia</taxon>
        <taxon>Cytophagales</taxon>
        <taxon>Cytophagaceae</taxon>
        <taxon>Spirosoma</taxon>
    </lineage>
</organism>
<sequence>MNQVQHYLTRYKQAATLEEKEAVVADYQLYLQTLTPEERDKAREVMGVLWPSIKQRIDELTPMMDSLTKMLDRLTTPTIKA</sequence>
<dbReference type="EMBL" id="CP014263">
    <property type="protein sequence ID" value="AQG80954.1"/>
    <property type="molecule type" value="Genomic_DNA"/>
</dbReference>
<evidence type="ECO:0000313" key="2">
    <source>
        <dbReference type="Proteomes" id="UP000187941"/>
    </source>
</evidence>
<proteinExistence type="predicted"/>
<accession>A0A1P9X018</accession>
<dbReference type="KEGG" id="smon:AWR27_17465"/>
<dbReference type="AlphaFoldDB" id="A0A1P9X018"/>
<evidence type="ECO:0000313" key="1">
    <source>
        <dbReference type="EMBL" id="AQG80954.1"/>
    </source>
</evidence>
<dbReference type="RefSeq" id="WP_077132417.1">
    <property type="nucleotide sequence ID" value="NZ_CP014263.1"/>
</dbReference>
<keyword evidence="2" id="KW-1185">Reference proteome</keyword>
<gene>
    <name evidence="1" type="ORF">AWR27_17465</name>
</gene>